<protein>
    <submittedName>
        <fullName evidence="2">Uncharacterized protein</fullName>
    </submittedName>
</protein>
<accession>A0ABS5DT34</accession>
<dbReference type="EMBL" id="JAGQDG010000001">
    <property type="protein sequence ID" value="MBQ0934293.1"/>
    <property type="molecule type" value="Genomic_DNA"/>
</dbReference>
<reference evidence="2 3" key="1">
    <citation type="submission" date="2021-04" db="EMBL/GenBank/DDBJ databases">
        <title>The genome sequence of type strain Ideonella paludis KCTC 32238.</title>
        <authorList>
            <person name="Liu Y."/>
        </authorList>
    </citation>
    <scope>NUCLEOTIDE SEQUENCE [LARGE SCALE GENOMIC DNA]</scope>
    <source>
        <strain evidence="2 3">KCTC 32238</strain>
    </source>
</reference>
<comment type="caution">
    <text evidence="2">The sequence shown here is derived from an EMBL/GenBank/DDBJ whole genome shotgun (WGS) entry which is preliminary data.</text>
</comment>
<keyword evidence="3" id="KW-1185">Reference proteome</keyword>
<evidence type="ECO:0000256" key="1">
    <source>
        <dbReference type="SAM" id="SignalP"/>
    </source>
</evidence>
<feature type="signal peptide" evidence="1">
    <location>
        <begin position="1"/>
        <end position="27"/>
    </location>
</feature>
<proteinExistence type="predicted"/>
<keyword evidence="1" id="KW-0732">Signal</keyword>
<organism evidence="2 3">
    <name type="scientific">Ideonella paludis</name>
    <dbReference type="NCBI Taxonomy" id="1233411"/>
    <lineage>
        <taxon>Bacteria</taxon>
        <taxon>Pseudomonadati</taxon>
        <taxon>Pseudomonadota</taxon>
        <taxon>Betaproteobacteria</taxon>
        <taxon>Burkholderiales</taxon>
        <taxon>Sphaerotilaceae</taxon>
        <taxon>Ideonella</taxon>
    </lineage>
</organism>
<dbReference type="Proteomes" id="UP000672097">
    <property type="component" value="Unassembled WGS sequence"/>
</dbReference>
<dbReference type="RefSeq" id="WP_210806004.1">
    <property type="nucleotide sequence ID" value="NZ_JAGQDG010000001.1"/>
</dbReference>
<gene>
    <name evidence="2" type="ORF">KAK11_03055</name>
</gene>
<name>A0ABS5DT34_9BURK</name>
<sequence length="100" mass="10565">MGTVTRAWVRVGVLVGLAFGGHVAAFAAEQSCKAEIGHKAAQKLVQRCIFVSPATNPPCHANNPCALIQEEIARGCAYLAQEKDAPAYCRAKPANPAQHP</sequence>
<evidence type="ECO:0000313" key="3">
    <source>
        <dbReference type="Proteomes" id="UP000672097"/>
    </source>
</evidence>
<feature type="chain" id="PRO_5045444036" evidence="1">
    <location>
        <begin position="28"/>
        <end position="100"/>
    </location>
</feature>
<evidence type="ECO:0000313" key="2">
    <source>
        <dbReference type="EMBL" id="MBQ0934293.1"/>
    </source>
</evidence>